<reference evidence="1 2" key="1">
    <citation type="submission" date="2019-03" db="EMBL/GenBank/DDBJ databases">
        <title>Genomic Encyclopedia of Type Strains, Phase IV (KMG-V): Genome sequencing to study the core and pangenomes of soil and plant-associated prokaryotes.</title>
        <authorList>
            <person name="Whitman W."/>
        </authorList>
    </citation>
    <scope>NUCLEOTIDE SEQUENCE [LARGE SCALE GENOMIC DNA]</scope>
    <source>
        <strain evidence="1 2">IE4868</strain>
    </source>
</reference>
<dbReference type="Proteomes" id="UP000295507">
    <property type="component" value="Unassembled WGS sequence"/>
</dbReference>
<accession>A0A4R3RR81</accession>
<evidence type="ECO:0000313" key="1">
    <source>
        <dbReference type="EMBL" id="TCU34096.1"/>
    </source>
</evidence>
<name>A0A4R3RR81_9HYPH</name>
<organism evidence="1 2">
    <name type="scientific">Rhizobium azibense</name>
    <dbReference type="NCBI Taxonomy" id="1136135"/>
    <lineage>
        <taxon>Bacteria</taxon>
        <taxon>Pseudomonadati</taxon>
        <taxon>Pseudomonadota</taxon>
        <taxon>Alphaproteobacteria</taxon>
        <taxon>Hyphomicrobiales</taxon>
        <taxon>Rhizobiaceae</taxon>
        <taxon>Rhizobium/Agrobacterium group</taxon>
        <taxon>Rhizobium</taxon>
    </lineage>
</organism>
<protein>
    <submittedName>
        <fullName evidence="1">Uncharacterized protein</fullName>
    </submittedName>
</protein>
<dbReference type="RefSeq" id="WP_132552863.1">
    <property type="nucleotide sequence ID" value="NZ_SMBK01000013.1"/>
</dbReference>
<evidence type="ECO:0000313" key="2">
    <source>
        <dbReference type="Proteomes" id="UP000295507"/>
    </source>
</evidence>
<sequence>MLTHQPSNFATYSDASGSPVFDTFFVLSDWGNGEELFAFQSPDDRQRAIEAFTGKGMPCKALTHHEAFQKIQGGMRAWVHNGDVPADFVWSPLSINYRIACVA</sequence>
<dbReference type="EMBL" id="SMBK01000013">
    <property type="protein sequence ID" value="TCU34096.1"/>
    <property type="molecule type" value="Genomic_DNA"/>
</dbReference>
<comment type="caution">
    <text evidence="1">The sequence shown here is derived from an EMBL/GenBank/DDBJ whole genome shotgun (WGS) entry which is preliminary data.</text>
</comment>
<proteinExistence type="predicted"/>
<gene>
    <name evidence="1" type="ORF">EV129_11379</name>
</gene>
<dbReference type="AlphaFoldDB" id="A0A4R3RR81"/>